<keyword evidence="6" id="KW-0067">ATP-binding</keyword>
<dbReference type="Proteomes" id="UP000023152">
    <property type="component" value="Unassembled WGS sequence"/>
</dbReference>
<dbReference type="Pfam" id="PF00069">
    <property type="entry name" value="Pkinase"/>
    <property type="match status" value="1"/>
</dbReference>
<dbReference type="GO" id="GO:0005524">
    <property type="term" value="F:ATP binding"/>
    <property type="evidence" value="ECO:0007669"/>
    <property type="project" value="UniProtKB-KW"/>
</dbReference>
<reference evidence="9 10" key="1">
    <citation type="journal article" date="2013" name="Curr. Biol.">
        <title>The Genome of the Foraminiferan Reticulomyxa filosa.</title>
        <authorList>
            <person name="Glockner G."/>
            <person name="Hulsmann N."/>
            <person name="Schleicher M."/>
            <person name="Noegel A.A."/>
            <person name="Eichinger L."/>
            <person name="Gallinger C."/>
            <person name="Pawlowski J."/>
            <person name="Sierra R."/>
            <person name="Euteneuer U."/>
            <person name="Pillet L."/>
            <person name="Moustafa A."/>
            <person name="Platzer M."/>
            <person name="Groth M."/>
            <person name="Szafranski K."/>
            <person name="Schliwa M."/>
        </authorList>
    </citation>
    <scope>NUCLEOTIDE SEQUENCE [LARGE SCALE GENOMIC DNA]</scope>
</reference>
<dbReference type="GO" id="GO:0005737">
    <property type="term" value="C:cytoplasm"/>
    <property type="evidence" value="ECO:0007669"/>
    <property type="project" value="TreeGrafter"/>
</dbReference>
<dbReference type="OrthoDB" id="5337378at2759"/>
<evidence type="ECO:0000256" key="2">
    <source>
        <dbReference type="ARBA" id="ARBA00022527"/>
    </source>
</evidence>
<evidence type="ECO:0000313" key="9">
    <source>
        <dbReference type="EMBL" id="ETO10370.1"/>
    </source>
</evidence>
<keyword evidence="2" id="KW-0723">Serine/threonine-protein kinase</keyword>
<keyword evidence="4" id="KW-0547">Nucleotide-binding</keyword>
<dbReference type="GO" id="GO:0005634">
    <property type="term" value="C:nucleus"/>
    <property type="evidence" value="ECO:0007669"/>
    <property type="project" value="TreeGrafter"/>
</dbReference>
<evidence type="ECO:0000259" key="8">
    <source>
        <dbReference type="PROSITE" id="PS50011"/>
    </source>
</evidence>
<sequence length="199" mass="22993">MAKMSPHPNVVRYFTAWTERMADELQQFVEDLPTVESTTVTTKTMQEQRYHCPHNEFDTVSQLANEDILDTILKGGCDTIHSQSGIVENSNLNSVIEDNGNENPQLCDSNLLYCMNSQRPIRSSQSSEQSNRQTIQAKYYSHVLIIQMEMCDKGTLKDWLQNRTQVNKKKSWEILYQIVQGLHHIHSSNVLHRDIKPEN</sequence>
<evidence type="ECO:0000256" key="6">
    <source>
        <dbReference type="ARBA" id="ARBA00022840"/>
    </source>
</evidence>
<keyword evidence="10" id="KW-1185">Reference proteome</keyword>
<dbReference type="EMBL" id="ASPP01023504">
    <property type="protein sequence ID" value="ETO10370.1"/>
    <property type="molecule type" value="Genomic_DNA"/>
</dbReference>
<evidence type="ECO:0000256" key="1">
    <source>
        <dbReference type="ARBA" id="ARBA00012513"/>
    </source>
</evidence>
<evidence type="ECO:0000256" key="4">
    <source>
        <dbReference type="ARBA" id="ARBA00022741"/>
    </source>
</evidence>
<name>X6MBI3_RETFI</name>
<dbReference type="PANTHER" id="PTHR11042:SF160">
    <property type="entry name" value="EUKARYOTIC TRANSLATION INITIATION FACTOR 2-ALPHA KINASE 1"/>
    <property type="match status" value="1"/>
</dbReference>
<feature type="non-terminal residue" evidence="9">
    <location>
        <position position="199"/>
    </location>
</feature>
<keyword evidence="3" id="KW-0808">Transferase</keyword>
<dbReference type="InterPro" id="IPR011009">
    <property type="entry name" value="Kinase-like_dom_sf"/>
</dbReference>
<dbReference type="InterPro" id="IPR000719">
    <property type="entry name" value="Prot_kinase_dom"/>
</dbReference>
<dbReference type="GO" id="GO:0017148">
    <property type="term" value="P:negative regulation of translation"/>
    <property type="evidence" value="ECO:0007669"/>
    <property type="project" value="UniProtKB-KW"/>
</dbReference>
<gene>
    <name evidence="9" type="ORF">RFI_27009</name>
</gene>
<evidence type="ECO:0000313" key="10">
    <source>
        <dbReference type="Proteomes" id="UP000023152"/>
    </source>
</evidence>
<dbReference type="Gene3D" id="1.10.510.10">
    <property type="entry name" value="Transferase(Phosphotransferase) domain 1"/>
    <property type="match status" value="1"/>
</dbReference>
<keyword evidence="7" id="KW-0652">Protein synthesis inhibitor</keyword>
<organism evidence="9 10">
    <name type="scientific">Reticulomyxa filosa</name>
    <dbReference type="NCBI Taxonomy" id="46433"/>
    <lineage>
        <taxon>Eukaryota</taxon>
        <taxon>Sar</taxon>
        <taxon>Rhizaria</taxon>
        <taxon>Retaria</taxon>
        <taxon>Foraminifera</taxon>
        <taxon>Monothalamids</taxon>
        <taxon>Reticulomyxidae</taxon>
        <taxon>Reticulomyxa</taxon>
    </lineage>
</organism>
<dbReference type="AlphaFoldDB" id="X6MBI3"/>
<feature type="domain" description="Protein kinase" evidence="8">
    <location>
        <begin position="1"/>
        <end position="199"/>
    </location>
</feature>
<accession>X6MBI3</accession>
<evidence type="ECO:0000256" key="7">
    <source>
        <dbReference type="ARBA" id="ARBA00023193"/>
    </source>
</evidence>
<dbReference type="PROSITE" id="PS50011">
    <property type="entry name" value="PROTEIN_KINASE_DOM"/>
    <property type="match status" value="1"/>
</dbReference>
<evidence type="ECO:0000256" key="3">
    <source>
        <dbReference type="ARBA" id="ARBA00022679"/>
    </source>
</evidence>
<dbReference type="EC" id="2.7.11.1" evidence="1"/>
<evidence type="ECO:0000256" key="5">
    <source>
        <dbReference type="ARBA" id="ARBA00022777"/>
    </source>
</evidence>
<comment type="caution">
    <text evidence="9">The sequence shown here is derived from an EMBL/GenBank/DDBJ whole genome shotgun (WGS) entry which is preliminary data.</text>
</comment>
<dbReference type="InterPro" id="IPR050339">
    <property type="entry name" value="CC_SR_Kinase"/>
</dbReference>
<protein>
    <recommendedName>
        <fullName evidence="1">non-specific serine/threonine protein kinase</fullName>
        <ecNumber evidence="1">2.7.11.1</ecNumber>
    </recommendedName>
</protein>
<dbReference type="PANTHER" id="PTHR11042">
    <property type="entry name" value="EUKARYOTIC TRANSLATION INITIATION FACTOR 2-ALPHA KINASE EIF2-ALPHA KINASE -RELATED"/>
    <property type="match status" value="1"/>
</dbReference>
<dbReference type="SUPFAM" id="SSF56112">
    <property type="entry name" value="Protein kinase-like (PK-like)"/>
    <property type="match status" value="1"/>
</dbReference>
<proteinExistence type="predicted"/>
<dbReference type="GO" id="GO:0004694">
    <property type="term" value="F:eukaryotic translation initiation factor 2alpha kinase activity"/>
    <property type="evidence" value="ECO:0007669"/>
    <property type="project" value="TreeGrafter"/>
</dbReference>
<keyword evidence="5" id="KW-0418">Kinase</keyword>